<sequence length="129" mass="15128">MDFIKLVSLISTQSLYFRRSDKFKDVFEGKIFGLEDRYKTLEDGNYPNEKLKEDILYGAKSMVQLIEGKVKNERITTFINCWHLNEYESAAMWDLYLKSNEGIAIQTTFDKMKKSLEMCEEGIIIGIFK</sequence>
<gene>
    <name evidence="1" type="ORF">BAU28_19485</name>
</gene>
<comment type="caution">
    <text evidence="1">The sequence shown here is derived from an EMBL/GenBank/DDBJ whole genome shotgun (WGS) entry which is preliminary data.</text>
</comment>
<accession>A0A1J9URG5</accession>
<name>A0A1J9URG5_9BACI</name>
<proteinExistence type="predicted"/>
<evidence type="ECO:0000313" key="1">
    <source>
        <dbReference type="EMBL" id="OJD71891.1"/>
    </source>
</evidence>
<organism evidence="1 2">
    <name type="scientific">Bacillus paramycoides</name>
    <dbReference type="NCBI Taxonomy" id="2026194"/>
    <lineage>
        <taxon>Bacteria</taxon>
        <taxon>Bacillati</taxon>
        <taxon>Bacillota</taxon>
        <taxon>Bacilli</taxon>
        <taxon>Bacillales</taxon>
        <taxon>Bacillaceae</taxon>
        <taxon>Bacillus</taxon>
        <taxon>Bacillus cereus group</taxon>
    </lineage>
</organism>
<dbReference type="Proteomes" id="UP000182788">
    <property type="component" value="Unassembled WGS sequence"/>
</dbReference>
<dbReference type="AlphaFoldDB" id="A0A1J9URG5"/>
<dbReference type="EMBL" id="MAOI01000141">
    <property type="protein sequence ID" value="OJD71891.1"/>
    <property type="molecule type" value="Genomic_DNA"/>
</dbReference>
<reference evidence="1 2" key="1">
    <citation type="submission" date="2016-06" db="EMBL/GenBank/DDBJ databases">
        <title>First insights into the genetic diversity and population structure of in the Bacillus cereus group bacteria from diverse marine environments.</title>
        <authorList>
            <person name="Liu Y."/>
            <person name="Lai Q."/>
            <person name="Shao Z."/>
        </authorList>
    </citation>
    <scope>NUCLEOTIDE SEQUENCE [LARGE SCALE GENOMIC DNA]</scope>
    <source>
        <strain evidence="1 2">NH24A2</strain>
    </source>
</reference>
<protein>
    <recommendedName>
        <fullName evidence="3">DUF2971 domain-containing protein</fullName>
    </recommendedName>
</protein>
<evidence type="ECO:0000313" key="2">
    <source>
        <dbReference type="Proteomes" id="UP000182788"/>
    </source>
</evidence>
<evidence type="ECO:0008006" key="3">
    <source>
        <dbReference type="Google" id="ProtNLM"/>
    </source>
</evidence>